<dbReference type="EMBL" id="UGLH01000006">
    <property type="protein sequence ID" value="STT83615.1"/>
    <property type="molecule type" value="Genomic_DNA"/>
</dbReference>
<reference evidence="1 2" key="1">
    <citation type="submission" date="2018-06" db="EMBL/GenBank/DDBJ databases">
        <authorList>
            <consortium name="Pathogen Informatics"/>
            <person name="Doyle S."/>
        </authorList>
    </citation>
    <scope>NUCLEOTIDE SEQUENCE [LARGE SCALE GENOMIC DNA]</scope>
    <source>
        <strain evidence="1 2">NCTC5047</strain>
    </source>
</reference>
<keyword evidence="1" id="KW-0670">Pyruvate</keyword>
<dbReference type="Gene3D" id="3.40.449.10">
    <property type="entry name" value="Phosphoenolpyruvate Carboxykinase, domain 1"/>
    <property type="match status" value="1"/>
</dbReference>
<evidence type="ECO:0000313" key="2">
    <source>
        <dbReference type="Proteomes" id="UP000254340"/>
    </source>
</evidence>
<dbReference type="GO" id="GO:0004612">
    <property type="term" value="F:phosphoenolpyruvate carboxykinase (ATP) activity"/>
    <property type="evidence" value="ECO:0007669"/>
    <property type="project" value="UniProtKB-EC"/>
</dbReference>
<gene>
    <name evidence="1" type="primary">pckA_3</name>
    <name evidence="1" type="ORF">NCTC5047_04631</name>
</gene>
<accession>A0A377XN48</accession>
<organism evidence="1 2">
    <name type="scientific">Klebsiella pneumoniae</name>
    <dbReference type="NCBI Taxonomy" id="573"/>
    <lineage>
        <taxon>Bacteria</taxon>
        <taxon>Pseudomonadati</taxon>
        <taxon>Pseudomonadota</taxon>
        <taxon>Gammaproteobacteria</taxon>
        <taxon>Enterobacterales</taxon>
        <taxon>Enterobacteriaceae</taxon>
        <taxon>Klebsiella/Raoultella group</taxon>
        <taxon>Klebsiella</taxon>
        <taxon>Klebsiella pneumoniae complex</taxon>
    </lineage>
</organism>
<evidence type="ECO:0000313" key="1">
    <source>
        <dbReference type="EMBL" id="STT83615.1"/>
    </source>
</evidence>
<name>A0A377XN48_KLEPN</name>
<dbReference type="GO" id="GO:0016301">
    <property type="term" value="F:kinase activity"/>
    <property type="evidence" value="ECO:0007669"/>
    <property type="project" value="UniProtKB-KW"/>
</dbReference>
<dbReference type="InterPro" id="IPR001272">
    <property type="entry name" value="PEP_carboxykinase_ATP"/>
</dbReference>
<sequence>MRVNHGFTPQDLKAYGINDVQDIVHNPSYDMLFQEELDPNLEGYERGVLTTLGAIAVDTGIFTGRSPKDKYLVRDDTTRDTVWWSDKGKGKNDNKPLSQET</sequence>
<keyword evidence="1" id="KW-0808">Transferase</keyword>
<dbReference type="AlphaFoldDB" id="A0A377XN48"/>
<dbReference type="GO" id="GO:0006094">
    <property type="term" value="P:gluconeogenesis"/>
    <property type="evidence" value="ECO:0007669"/>
    <property type="project" value="InterPro"/>
</dbReference>
<dbReference type="EC" id="4.1.1.49" evidence="1"/>
<dbReference type="Pfam" id="PF01293">
    <property type="entry name" value="PEPCK_ATP"/>
    <property type="match status" value="1"/>
</dbReference>
<dbReference type="Proteomes" id="UP000254340">
    <property type="component" value="Unassembled WGS sequence"/>
</dbReference>
<keyword evidence="1" id="KW-0418">Kinase</keyword>
<proteinExistence type="predicted"/>
<dbReference type="GO" id="GO:0005524">
    <property type="term" value="F:ATP binding"/>
    <property type="evidence" value="ECO:0007669"/>
    <property type="project" value="InterPro"/>
</dbReference>
<keyword evidence="1" id="KW-0456">Lyase</keyword>
<dbReference type="InterPro" id="IPR008210">
    <property type="entry name" value="PEP_carboxykinase_N"/>
</dbReference>
<protein>
    <submittedName>
        <fullName evidence="1">Phosphoenolpyruvate carboxykinase</fullName>
        <ecNumber evidence="1">4.1.1.49</ecNumber>
    </submittedName>
</protein>
<dbReference type="SUPFAM" id="SSF68923">
    <property type="entry name" value="PEP carboxykinase N-terminal domain"/>
    <property type="match status" value="1"/>
</dbReference>